<feature type="coiled-coil region" evidence="1">
    <location>
        <begin position="36"/>
        <end position="98"/>
    </location>
</feature>
<dbReference type="AlphaFoldDB" id="A0A2V2WZI5"/>
<organism evidence="2 3">
    <name type="scientific">Trypanosoma cruzi</name>
    <dbReference type="NCBI Taxonomy" id="5693"/>
    <lineage>
        <taxon>Eukaryota</taxon>
        <taxon>Discoba</taxon>
        <taxon>Euglenozoa</taxon>
        <taxon>Kinetoplastea</taxon>
        <taxon>Metakinetoplastina</taxon>
        <taxon>Trypanosomatida</taxon>
        <taxon>Trypanosomatidae</taxon>
        <taxon>Trypanosoma</taxon>
        <taxon>Schizotrypanum</taxon>
    </lineage>
</organism>
<dbReference type="EMBL" id="PRFC01000042">
    <property type="protein sequence ID" value="PWV13622.1"/>
    <property type="molecule type" value="Genomic_DNA"/>
</dbReference>
<evidence type="ECO:0000313" key="3">
    <source>
        <dbReference type="Proteomes" id="UP000246078"/>
    </source>
</evidence>
<dbReference type="Proteomes" id="UP000246078">
    <property type="component" value="Unassembled WGS sequence"/>
</dbReference>
<evidence type="ECO:0000313" key="2">
    <source>
        <dbReference type="EMBL" id="PWV13622.1"/>
    </source>
</evidence>
<feature type="coiled-coil region" evidence="1">
    <location>
        <begin position="508"/>
        <end position="535"/>
    </location>
</feature>
<protein>
    <submittedName>
        <fullName evidence="2">Uncharacterized protein</fullName>
    </submittedName>
</protein>
<dbReference type="VEuPathDB" id="TriTrypDB:TcYC6_0083610"/>
<dbReference type="VEuPathDB" id="TriTrypDB:Tc_MARK_170"/>
<dbReference type="OMA" id="ARHECER"/>
<comment type="caution">
    <text evidence="2">The sequence shown here is derived from an EMBL/GenBank/DDBJ whole genome shotgun (WGS) entry which is preliminary data.</text>
</comment>
<dbReference type="VEuPathDB" id="TriTrypDB:ECC02_004149"/>
<proteinExistence type="predicted"/>
<gene>
    <name evidence="2" type="ORF">C3747_42g199</name>
</gene>
<dbReference type="VEuPathDB" id="TriTrypDB:TcBrA4_0010700"/>
<sequence length="922" mass="104074">MSEAGLTAGNAPNGKSQLALAGEIEGSEEHQRVMRATDLLEENMRLKARQTKLQDQLEGLKHQLLAERSARQGLGAELSDMTERLRRTKDQVDKQKKEYGEVSLRLCAVTAERDDLESKVSEVWRNMAAMEETLRVKELENKKLREALDNERKEREAQEVLMKAMVSQITALERQVGVSEGAEELHRRLGEDALCRVGKEVQRVARRLERVADIYSASSLNWDLDQKPLLLLADDDDIDRGVNIHKGDDDDDDDDDDNDVAVAVAGDGLNKSDVEKMTPNDSLSKRKKRLLGPIYQALRHLERQLQMQHEEKRTTQNERRVLESHIAALKDELHHLGNDGDDVRERLLRSEAQRAQVTETLQKTRQAWEHEAAQVTETRCKAASLLHCMDDWCVIEQRIYDMTEELRQLRSAVEEGHRTHKAYVIQKEGEIDAMMDLHLREANIQKNQLEQARHECERFKRAVASAVMDSSPVSADGAPAGMQREHDAFRVKYRELLRYMEEELEPLIAEQAKALQEERKRADELQRANGALRLEMKLMNTAPGDGGGRLSLFEALVLTLRVLSGAMADMREMSQQRRALTRYILAYEHMFGALNLCRESTWPRSVLRFRRAVVAVLAAQRLIAFRKAPWCSGGVIPSVERGTARIRLPPETSCLVIGGLIRLPPVGSDDTAEEFLREEAGTKREEKNAVTFVAERDLRLPAINNMASTNSLGEVTVQGQALRGFMDSLLAFVTVPSAIWPLRNVKEPLWRRLATGLRSLRRVSRQDGGQYALEKPRLLLHLPPRVPLRSEWGEAPPILSQAASNTQWSTIYNREGSHALVQPTARELSDALRSAQETDGENASTAYPAPQPTAYHTEEALSLEEAIRQSLLRDANVSSDTQEIQSGSGFASEVLNVIRALDQRVVGALERQAKLAERRPHR</sequence>
<reference evidence="2 3" key="1">
    <citation type="journal article" date="2018" name="Microb. Genom.">
        <title>Expanding an expanded genome: long-read sequencing of Trypanosoma cruzi.</title>
        <authorList>
            <person name="Berna L."/>
            <person name="Rodriguez M."/>
            <person name="Chiribao M.L."/>
            <person name="Parodi-Talice A."/>
            <person name="Pita S."/>
            <person name="Rijo G."/>
            <person name="Alvarez-Valin F."/>
            <person name="Robello C."/>
        </authorList>
    </citation>
    <scope>NUCLEOTIDE SEQUENCE [LARGE SCALE GENOMIC DNA]</scope>
    <source>
        <strain evidence="2 3">TCC</strain>
    </source>
</reference>
<dbReference type="VEuPathDB" id="TriTrypDB:TcCLB.511903.220"/>
<evidence type="ECO:0000256" key="1">
    <source>
        <dbReference type="SAM" id="Coils"/>
    </source>
</evidence>
<feature type="coiled-coil region" evidence="1">
    <location>
        <begin position="127"/>
        <end position="161"/>
    </location>
</feature>
<dbReference type="OrthoDB" id="246380at2759"/>
<dbReference type="VEuPathDB" id="TriTrypDB:C4B63_32g248"/>
<dbReference type="VEuPathDB" id="TriTrypDB:TcCLB.503885.20"/>
<name>A0A2V2WZI5_TRYCR</name>
<dbReference type="VEuPathDB" id="TriTrypDB:BCY84_05040"/>
<dbReference type="VEuPathDB" id="TriTrypDB:C3747_42g199"/>
<dbReference type="VEuPathDB" id="TriTrypDB:TCSYLVIO_001308"/>
<dbReference type="VEuPathDB" id="TriTrypDB:TCDM_07243"/>
<dbReference type="SMR" id="A0A2V2WZI5"/>
<dbReference type="VEuPathDB" id="TriTrypDB:TcG_05538"/>
<keyword evidence="1" id="KW-0175">Coiled coil</keyword>
<feature type="coiled-coil region" evidence="1">
    <location>
        <begin position="298"/>
        <end position="332"/>
    </location>
</feature>
<dbReference type="VEuPathDB" id="TriTrypDB:TcCL_NonESM05523"/>
<feature type="coiled-coil region" evidence="1">
    <location>
        <begin position="435"/>
        <end position="462"/>
    </location>
</feature>
<accession>A0A2V2WZI5</accession>